<dbReference type="EMBL" id="CP065315">
    <property type="protein sequence ID" value="QQR04904.1"/>
    <property type="molecule type" value="Genomic_DNA"/>
</dbReference>
<dbReference type="KEGG" id="fpla:A4U99_14545"/>
<dbReference type="RefSeq" id="WP_065535292.1">
    <property type="nucleotide sequence ID" value="NZ_CP015406.2"/>
</dbReference>
<accession>A0AAX1KGG6</accession>
<dbReference type="Proteomes" id="UP000595792">
    <property type="component" value="Chromosome"/>
</dbReference>
<evidence type="ECO:0000313" key="1">
    <source>
        <dbReference type="EMBL" id="QQR04904.1"/>
    </source>
</evidence>
<name>A0AAX1KGG6_FLAPL</name>
<evidence type="ECO:0000313" key="2">
    <source>
        <dbReference type="Proteomes" id="UP000595792"/>
    </source>
</evidence>
<sequence length="158" mass="18271">MDRLTYDFQIGGSHCWQVKGADNLECREVCQRQEDRGCTDCPIAKAFDRLSAYEETGLEPEEMEQIKKAAAHMMFEDVAHFVRYTLSNFDELQRYKELGDYNRLHELAQADKGGKIKAYIADSFYCDICQKSHARIKEIEVYLTRDAADAALRREQDG</sequence>
<gene>
    <name evidence="1" type="ORF">I5Q84_13065</name>
</gene>
<organism evidence="1 2">
    <name type="scientific">Flavonifractor plautii</name>
    <name type="common">Fusobacterium plautii</name>
    <dbReference type="NCBI Taxonomy" id="292800"/>
    <lineage>
        <taxon>Bacteria</taxon>
        <taxon>Bacillati</taxon>
        <taxon>Bacillota</taxon>
        <taxon>Clostridia</taxon>
        <taxon>Eubacteriales</taxon>
        <taxon>Oscillospiraceae</taxon>
        <taxon>Flavonifractor</taxon>
    </lineage>
</organism>
<reference evidence="1 2" key="1">
    <citation type="submission" date="2020-11" db="EMBL/GenBank/DDBJ databases">
        <title>Closed and high quality bacterial genomes of the OMM12 community.</title>
        <authorList>
            <person name="Marbouty M."/>
            <person name="Lamy-Besnier Q."/>
            <person name="Debarbieux L."/>
            <person name="Koszul R."/>
        </authorList>
    </citation>
    <scope>NUCLEOTIDE SEQUENCE [LARGE SCALE GENOMIC DNA]</scope>
    <source>
        <strain evidence="1 2">YL31</strain>
    </source>
</reference>
<protein>
    <submittedName>
        <fullName evidence="1">Uncharacterized protein</fullName>
    </submittedName>
</protein>
<dbReference type="AlphaFoldDB" id="A0AAX1KGG6"/>
<proteinExistence type="predicted"/>